<keyword evidence="5 7" id="KW-1133">Transmembrane helix</keyword>
<dbReference type="Pfam" id="PF01773">
    <property type="entry name" value="Nucleos_tra2_N"/>
    <property type="match status" value="1"/>
</dbReference>
<feature type="transmembrane region" description="Helical" evidence="7">
    <location>
        <begin position="432"/>
        <end position="453"/>
    </location>
</feature>
<evidence type="ECO:0000256" key="7">
    <source>
        <dbReference type="RuleBase" id="RU362018"/>
    </source>
</evidence>
<evidence type="ECO:0000256" key="2">
    <source>
        <dbReference type="ARBA" id="ARBA00009033"/>
    </source>
</evidence>
<keyword evidence="6 7" id="KW-0472">Membrane</keyword>
<dbReference type="InterPro" id="IPR011657">
    <property type="entry name" value="CNT_C_dom"/>
</dbReference>
<feature type="transmembrane region" description="Helical" evidence="7">
    <location>
        <begin position="245"/>
        <end position="261"/>
    </location>
</feature>
<proteinExistence type="inferred from homology"/>
<dbReference type="InterPro" id="IPR002668">
    <property type="entry name" value="CNT_N_dom"/>
</dbReference>
<feature type="transmembrane region" description="Helical" evidence="7">
    <location>
        <begin position="363"/>
        <end position="385"/>
    </location>
</feature>
<dbReference type="GO" id="GO:0005886">
    <property type="term" value="C:plasma membrane"/>
    <property type="evidence" value="ECO:0007669"/>
    <property type="project" value="UniProtKB-SubCell"/>
</dbReference>
<evidence type="ECO:0000256" key="8">
    <source>
        <dbReference type="SAM" id="MobiDB-lite"/>
    </source>
</evidence>
<feature type="domain" description="Concentrative nucleoside transporter C-terminal" evidence="10">
    <location>
        <begin position="433"/>
        <end position="641"/>
    </location>
</feature>
<feature type="transmembrane region" description="Helical" evidence="7">
    <location>
        <begin position="220"/>
        <end position="239"/>
    </location>
</feature>
<dbReference type="AlphaFoldDB" id="A0A0L7RCS0"/>
<dbReference type="InterPro" id="IPR011642">
    <property type="entry name" value="Gate_dom"/>
</dbReference>
<feature type="transmembrane region" description="Helical" evidence="7">
    <location>
        <begin position="273"/>
        <end position="292"/>
    </location>
</feature>
<evidence type="ECO:0000256" key="1">
    <source>
        <dbReference type="ARBA" id="ARBA00004651"/>
    </source>
</evidence>
<evidence type="ECO:0000256" key="3">
    <source>
        <dbReference type="ARBA" id="ARBA00022475"/>
    </source>
</evidence>
<dbReference type="PANTHER" id="PTHR10590">
    <property type="entry name" value="SODIUM/NUCLEOSIDE COTRANSPORTER"/>
    <property type="match status" value="1"/>
</dbReference>
<feature type="region of interest" description="Disordered" evidence="8">
    <location>
        <begin position="1"/>
        <end position="69"/>
    </location>
</feature>
<dbReference type="InterPro" id="IPR018270">
    <property type="entry name" value="C_nuclsd_transpt_met_bac"/>
</dbReference>
<feature type="transmembrane region" description="Helical" evidence="7">
    <location>
        <begin position="514"/>
        <end position="535"/>
    </location>
</feature>
<keyword evidence="7" id="KW-0813">Transport</keyword>
<dbReference type="Proteomes" id="UP000053825">
    <property type="component" value="Unassembled WGS sequence"/>
</dbReference>
<evidence type="ECO:0000313" key="13">
    <source>
        <dbReference type="Proteomes" id="UP000053825"/>
    </source>
</evidence>
<name>A0A0L7RCS0_9HYME</name>
<dbReference type="InterPro" id="IPR008276">
    <property type="entry name" value="C_nuclsd_transpt"/>
</dbReference>
<organism evidence="12 13">
    <name type="scientific">Habropoda laboriosa</name>
    <dbReference type="NCBI Taxonomy" id="597456"/>
    <lineage>
        <taxon>Eukaryota</taxon>
        <taxon>Metazoa</taxon>
        <taxon>Ecdysozoa</taxon>
        <taxon>Arthropoda</taxon>
        <taxon>Hexapoda</taxon>
        <taxon>Insecta</taxon>
        <taxon>Pterygota</taxon>
        <taxon>Neoptera</taxon>
        <taxon>Endopterygota</taxon>
        <taxon>Hymenoptera</taxon>
        <taxon>Apocrita</taxon>
        <taxon>Aculeata</taxon>
        <taxon>Apoidea</taxon>
        <taxon>Anthophila</taxon>
        <taxon>Apidae</taxon>
        <taxon>Habropoda</taxon>
    </lineage>
</organism>
<dbReference type="Pfam" id="PF07670">
    <property type="entry name" value="Gate"/>
    <property type="match status" value="1"/>
</dbReference>
<feature type="domain" description="Nucleoside transporter/FeoB GTPase Gate" evidence="11">
    <location>
        <begin position="331"/>
        <end position="429"/>
    </location>
</feature>
<accession>A0A0L7RCS0</accession>
<dbReference type="Pfam" id="PF07662">
    <property type="entry name" value="Nucleos_tra2_C"/>
    <property type="match status" value="1"/>
</dbReference>
<keyword evidence="13" id="KW-1185">Reference proteome</keyword>
<protein>
    <recommendedName>
        <fullName evidence="7">Sodium/nucleoside cotransporter</fullName>
    </recommendedName>
</protein>
<feature type="transmembrane region" description="Helical" evidence="7">
    <location>
        <begin position="585"/>
        <end position="610"/>
    </location>
</feature>
<dbReference type="OrthoDB" id="6075923at2759"/>
<evidence type="ECO:0000259" key="11">
    <source>
        <dbReference type="Pfam" id="PF07670"/>
    </source>
</evidence>
<dbReference type="EMBL" id="KQ414615">
    <property type="protein sequence ID" value="KOC68551.1"/>
    <property type="molecule type" value="Genomic_DNA"/>
</dbReference>
<keyword evidence="4 7" id="KW-0812">Transmembrane</keyword>
<evidence type="ECO:0000259" key="10">
    <source>
        <dbReference type="Pfam" id="PF07662"/>
    </source>
</evidence>
<dbReference type="NCBIfam" id="TIGR00804">
    <property type="entry name" value="nupC"/>
    <property type="match status" value="1"/>
</dbReference>
<comment type="similarity">
    <text evidence="2 7">Belongs to the concentrative nucleoside transporter (CNT) (TC 2.A.41) family.</text>
</comment>
<dbReference type="PANTHER" id="PTHR10590:SF4">
    <property type="entry name" value="SOLUTE CARRIER FAMILY 28 MEMBER 3"/>
    <property type="match status" value="1"/>
</dbReference>
<feature type="transmembrane region" description="Helical" evidence="7">
    <location>
        <begin position="622"/>
        <end position="644"/>
    </location>
</feature>
<feature type="transmembrane region" description="Helical" evidence="7">
    <location>
        <begin position="405"/>
        <end position="425"/>
    </location>
</feature>
<evidence type="ECO:0000256" key="6">
    <source>
        <dbReference type="ARBA" id="ARBA00023136"/>
    </source>
</evidence>
<keyword evidence="3" id="KW-1003">Cell membrane</keyword>
<feature type="transmembrane region" description="Helical" evidence="7">
    <location>
        <begin position="328"/>
        <end position="351"/>
    </location>
</feature>
<feature type="domain" description="Concentrative nucleoside transporter N-terminal" evidence="9">
    <location>
        <begin position="249"/>
        <end position="321"/>
    </location>
</feature>
<dbReference type="GO" id="GO:0005415">
    <property type="term" value="F:nucleoside:sodium symporter activity"/>
    <property type="evidence" value="ECO:0007669"/>
    <property type="project" value="TreeGrafter"/>
</dbReference>
<evidence type="ECO:0000256" key="4">
    <source>
        <dbReference type="ARBA" id="ARBA00022692"/>
    </source>
</evidence>
<feature type="transmembrane region" description="Helical" evidence="7">
    <location>
        <begin position="166"/>
        <end position="186"/>
    </location>
</feature>
<evidence type="ECO:0000256" key="5">
    <source>
        <dbReference type="ARBA" id="ARBA00022989"/>
    </source>
</evidence>
<gene>
    <name evidence="12" type="ORF">WH47_06342</name>
</gene>
<reference evidence="12 13" key="1">
    <citation type="submission" date="2015-07" db="EMBL/GenBank/DDBJ databases">
        <title>The genome of Habropoda laboriosa.</title>
        <authorList>
            <person name="Pan H."/>
            <person name="Kapheim K."/>
        </authorList>
    </citation>
    <scope>NUCLEOTIDE SEQUENCE [LARGE SCALE GENOMIC DNA]</scope>
    <source>
        <strain evidence="12">0110345459</strain>
    </source>
</reference>
<dbReference type="STRING" id="597456.A0A0L7RCS0"/>
<feature type="transmembrane region" description="Helical" evidence="7">
    <location>
        <begin position="130"/>
        <end position="151"/>
    </location>
</feature>
<feature type="transmembrane region" description="Helical" evidence="7">
    <location>
        <begin position="484"/>
        <end position="507"/>
    </location>
</feature>
<evidence type="ECO:0000259" key="9">
    <source>
        <dbReference type="Pfam" id="PF01773"/>
    </source>
</evidence>
<comment type="subcellular location">
    <subcellularLocation>
        <location evidence="1">Cell membrane</location>
        <topology evidence="1">Multi-pass membrane protein</topology>
    </subcellularLocation>
</comment>
<evidence type="ECO:0000313" key="12">
    <source>
        <dbReference type="EMBL" id="KOC68551.1"/>
    </source>
</evidence>
<sequence length="662" mass="72434">MLVEASGCKPCPEESKALQLASSGSEDAPECSSRRKAVSVRLQTQEASCNAGEKSSGHDLHPAPSTNISHIEPESMETLEEKRSIELNMLETGYLADESIKGGKGTTEETAGCFRRFYTFLSKYRRASKFLSLTLLNLVVLIYFVFATIHWRTNKYQDSIDWCNGYGLLIVLVTIIYGGILYHFIAKRFHENAPSRCKLPFRDLLESIEKTRYGGIIGQTVIYTCVILAIIVFLIIDTADSRERLMSGVGVVILMSFGWIFSKHPGRINWRPVMCGLILQFLFGLLIIRWPVGRSIFECLAGKIEGFLNVAKSGASFVYSDELVDHGVFAFSTLPVIFYFSFIIQILYYLGAMQWVILNLGQILQSLMGTSICESVICAANIFIGMTESPLVIKPYLNKLTTSELHTIMCSGFATVSGTVLAAYIKFGANPAHLITASLMAAPAALCYAKLFYPETEKSEVTPDNINLEKSNDSSLMDAASKGAMAAVPLVLGIIANIIAFVSFITLTNEVLSWIGMLVGYNGLSFELILSKVFIPLSWIMGVPWDKCEYVATLIGLKTVVNEFVAYQALGKFKEQGKIYGRTEAIATFAICGFANPSSIGITLSVLSSLAPDKKENVASAVGRAFVAGSAVNFLTASIAGMLISDDYYPVNATIALNMTAR</sequence>